<sequence>MPQKFYLLILTVFSILLTKINCELQLPYFYSFESTGNFQVINVETNEAVLNSTLSIDLQVLLVYGSTISTVSNKPIFNLFVSEINSRVFYTIDYDSDSNQFSNKSVQLTLPTTLGFEYDPSTFFYNPVTNSFILPCHIDGLTQNVLSFIEWDFKNSKINTYKNVESFKYMTLPISAYNPYTDELFTFLTGPNNAPYVQINMNNSFSVDNVKVIKFPSKSATLPNIGNIFINTQGGLVGTGYIEGTSELFVCEIDFKTLSCSIEYTTLISSFDNNFSVIYPSSDLSYLIILVGNGFNCDTIEINYLNLFTYKVDYTFKINNFFKNPQDSPVLFF</sequence>
<evidence type="ECO:0000313" key="2">
    <source>
        <dbReference type="EMBL" id="EAL61328.1"/>
    </source>
</evidence>
<dbReference type="RefSeq" id="XP_629745.1">
    <property type="nucleotide sequence ID" value="XM_629743.1"/>
</dbReference>
<protein>
    <recommendedName>
        <fullName evidence="4">Transmembrane protein</fullName>
    </recommendedName>
</protein>
<dbReference type="KEGG" id="ddi:DDB_G0292236"/>
<proteinExistence type="predicted"/>
<dbReference type="HOGENOM" id="CLU_835286_0_0_1"/>
<feature type="chain" id="PRO_5004249817" description="Transmembrane protein" evidence="1">
    <location>
        <begin position="23"/>
        <end position="333"/>
    </location>
</feature>
<dbReference type="Proteomes" id="UP000002195">
    <property type="component" value="Unassembled WGS sequence"/>
</dbReference>
<dbReference type="InParanoid" id="Q54DI2"/>
<keyword evidence="1" id="KW-0732">Signal</keyword>
<evidence type="ECO:0008006" key="4">
    <source>
        <dbReference type="Google" id="ProtNLM"/>
    </source>
</evidence>
<dbReference type="EMBL" id="AAFI02000188">
    <property type="protein sequence ID" value="EAL61328.1"/>
    <property type="molecule type" value="Genomic_DNA"/>
</dbReference>
<dbReference type="PaxDb" id="44689-DDB0234251"/>
<gene>
    <name evidence="2" type="ORF">DDB_G0292236</name>
</gene>
<feature type="signal peptide" evidence="1">
    <location>
        <begin position="1"/>
        <end position="22"/>
    </location>
</feature>
<dbReference type="PhylomeDB" id="Q54DI2"/>
<dbReference type="dictyBase" id="DDB_G0292236"/>
<reference evidence="2 3" key="1">
    <citation type="journal article" date="2005" name="Nature">
        <title>The genome of the social amoeba Dictyostelium discoideum.</title>
        <authorList>
            <consortium name="The Dictyostelium discoideum Sequencing Consortium"/>
            <person name="Eichinger L."/>
            <person name="Pachebat J.A."/>
            <person name="Glockner G."/>
            <person name="Rajandream M.A."/>
            <person name="Sucgang R."/>
            <person name="Berriman M."/>
            <person name="Song J."/>
            <person name="Olsen R."/>
            <person name="Szafranski K."/>
            <person name="Xu Q."/>
            <person name="Tunggal B."/>
            <person name="Kummerfeld S."/>
            <person name="Madera M."/>
            <person name="Konfortov B.A."/>
            <person name="Rivero F."/>
            <person name="Bankier A.T."/>
            <person name="Lehmann R."/>
            <person name="Hamlin N."/>
            <person name="Davies R."/>
            <person name="Gaudet P."/>
            <person name="Fey P."/>
            <person name="Pilcher K."/>
            <person name="Chen G."/>
            <person name="Saunders D."/>
            <person name="Sodergren E."/>
            <person name="Davis P."/>
            <person name="Kerhornou A."/>
            <person name="Nie X."/>
            <person name="Hall N."/>
            <person name="Anjard C."/>
            <person name="Hemphill L."/>
            <person name="Bason N."/>
            <person name="Farbrother P."/>
            <person name="Desany B."/>
            <person name="Just E."/>
            <person name="Morio T."/>
            <person name="Rost R."/>
            <person name="Churcher C."/>
            <person name="Cooper J."/>
            <person name="Haydock S."/>
            <person name="van Driessche N."/>
            <person name="Cronin A."/>
            <person name="Goodhead I."/>
            <person name="Muzny D."/>
            <person name="Mourier T."/>
            <person name="Pain A."/>
            <person name="Lu M."/>
            <person name="Harper D."/>
            <person name="Lindsay R."/>
            <person name="Hauser H."/>
            <person name="James K."/>
            <person name="Quiles M."/>
            <person name="Madan Babu M."/>
            <person name="Saito T."/>
            <person name="Buchrieser C."/>
            <person name="Wardroper A."/>
            <person name="Felder M."/>
            <person name="Thangavelu M."/>
            <person name="Johnson D."/>
            <person name="Knights A."/>
            <person name="Loulseged H."/>
            <person name="Mungall K."/>
            <person name="Oliver K."/>
            <person name="Price C."/>
            <person name="Quail M.A."/>
            <person name="Urushihara H."/>
            <person name="Hernandez J."/>
            <person name="Rabbinowitsch E."/>
            <person name="Steffen D."/>
            <person name="Sanders M."/>
            <person name="Ma J."/>
            <person name="Kohara Y."/>
            <person name="Sharp S."/>
            <person name="Simmonds M."/>
            <person name="Spiegler S."/>
            <person name="Tivey A."/>
            <person name="Sugano S."/>
            <person name="White B."/>
            <person name="Walker D."/>
            <person name="Woodward J."/>
            <person name="Winckler T."/>
            <person name="Tanaka Y."/>
            <person name="Shaulsky G."/>
            <person name="Schleicher M."/>
            <person name="Weinstock G."/>
            <person name="Rosenthal A."/>
            <person name="Cox E.C."/>
            <person name="Chisholm R.L."/>
            <person name="Gibbs R."/>
            <person name="Loomis W.F."/>
            <person name="Platzer M."/>
            <person name="Kay R.R."/>
            <person name="Williams J."/>
            <person name="Dear P.H."/>
            <person name="Noegel A.A."/>
            <person name="Barrell B."/>
            <person name="Kuspa A."/>
        </authorList>
    </citation>
    <scope>NUCLEOTIDE SEQUENCE [LARGE SCALE GENOMIC DNA]</scope>
    <source>
        <strain evidence="2 3">AX4</strain>
    </source>
</reference>
<dbReference type="FunCoup" id="Q54DI2">
    <property type="interactions" value="99"/>
</dbReference>
<evidence type="ECO:0000313" key="3">
    <source>
        <dbReference type="Proteomes" id="UP000002195"/>
    </source>
</evidence>
<dbReference type="VEuPathDB" id="AmoebaDB:DDB_G0292236"/>
<comment type="caution">
    <text evidence="2">The sequence shown here is derived from an EMBL/GenBank/DDBJ whole genome shotgun (WGS) entry which is preliminary data.</text>
</comment>
<evidence type="ECO:0000256" key="1">
    <source>
        <dbReference type="SAM" id="SignalP"/>
    </source>
</evidence>
<organism evidence="2 3">
    <name type="scientific">Dictyostelium discoideum</name>
    <name type="common">Social amoeba</name>
    <dbReference type="NCBI Taxonomy" id="44689"/>
    <lineage>
        <taxon>Eukaryota</taxon>
        <taxon>Amoebozoa</taxon>
        <taxon>Evosea</taxon>
        <taxon>Eumycetozoa</taxon>
        <taxon>Dictyostelia</taxon>
        <taxon>Dictyosteliales</taxon>
        <taxon>Dictyosteliaceae</taxon>
        <taxon>Dictyostelium</taxon>
    </lineage>
</organism>
<dbReference type="AlphaFoldDB" id="Q54DI2"/>
<accession>Q54DI2</accession>
<name>Q54DI2_DICDI</name>
<dbReference type="GeneID" id="8628574"/>
<keyword evidence="3" id="KW-1185">Reference proteome</keyword>